<feature type="compositionally biased region" description="Basic residues" evidence="1">
    <location>
        <begin position="156"/>
        <end position="175"/>
    </location>
</feature>
<proteinExistence type="predicted"/>
<feature type="compositionally biased region" description="Polar residues" evidence="1">
    <location>
        <begin position="684"/>
        <end position="695"/>
    </location>
</feature>
<keyword evidence="3" id="KW-1185">Reference proteome</keyword>
<feature type="compositionally biased region" description="Basic and acidic residues" evidence="1">
    <location>
        <begin position="184"/>
        <end position="199"/>
    </location>
</feature>
<feature type="region of interest" description="Disordered" evidence="1">
    <location>
        <begin position="635"/>
        <end position="833"/>
    </location>
</feature>
<feature type="region of interest" description="Disordered" evidence="1">
    <location>
        <begin position="107"/>
        <end position="297"/>
    </location>
</feature>
<feature type="compositionally biased region" description="Basic and acidic residues" evidence="1">
    <location>
        <begin position="442"/>
        <end position="459"/>
    </location>
</feature>
<feature type="compositionally biased region" description="Acidic residues" evidence="1">
    <location>
        <begin position="127"/>
        <end position="142"/>
    </location>
</feature>
<name>A0A6A6VY18_9PEZI</name>
<feature type="compositionally biased region" description="Low complexity" evidence="1">
    <location>
        <begin position="43"/>
        <end position="52"/>
    </location>
</feature>
<evidence type="ECO:0000313" key="3">
    <source>
        <dbReference type="Proteomes" id="UP000799437"/>
    </source>
</evidence>
<feature type="compositionally biased region" description="Low complexity" evidence="1">
    <location>
        <begin position="107"/>
        <end position="117"/>
    </location>
</feature>
<dbReference type="OrthoDB" id="4115400at2759"/>
<sequence length="833" mass="91167">MPFTRRSRVEPGSKPPTPNTKAITNGSSPATISRKLLRSASNLSPTLSTTTRKSSRPRRARAIADGTKVTFRGLPEDFLSNLLIDSQLKNVANVPELESLSKVDVITSPVKSSPVSTKSKEQTLPNEIEDQTSEESMVDSESENSPAPKFTPKGSRAGRVRGRGRGGRPRGRGRGGRQPPIEPPHLEPPARRRAFRDAAPKNLAETSDEGESMPVTPAEEPQGREINVSTDRPEAGVDANDKSTVSATMRTNIESHDRAEADEPAQSIEKPIPRHPRTLTRENSGASLSHQVATPSEVVEPIEETLMDIDLPAPFIEDYEIPDRKDCDDIADFIMKSRYKPMTDPQAFISALTKYEPSKRSTSVLYELAENVQQTLKAWQDEYLALDALTAPAANPPKKVATGGRIPYDKATWEDMREADLYNYAYDSRKPPGTQDPMAQRIGRDGTGGRELRQRRARDALGSTQVSEEDEENENGVGKRKRRAAQRFEGTATPEFGARGTRKRLLAQEADGNMEDGGGKRIRTTAALLPQRIREMRGESIANSSTEGEDGSPEPPGGKRRGRPPGSRNLQRRPDAGIKKGPRKVNETSETETGEPMSGVRFVTAARPPVSPAVEAATIPQPDFNIVTGKVQISPQTFDADGNPTRRKQRAKSEKRSASMTAWWAERKARAAQQKADEMEHMQRNFSRLPQSTIQHDPRQHPVQMNQPLPPPPHAHYPGTSVHHAPALAPAGPHPAAAYPLTGGPPQFIPHNPAHHPQHPYPQGHHQQQPPPPRSAHGPPSGHHDAYFVRAGPVTGQYTLNPNKISGPPQGVPSPYGPIPPPQGHFRPASRGH</sequence>
<reference evidence="2" key="1">
    <citation type="journal article" date="2020" name="Stud. Mycol.">
        <title>101 Dothideomycetes genomes: a test case for predicting lifestyles and emergence of pathogens.</title>
        <authorList>
            <person name="Haridas S."/>
            <person name="Albert R."/>
            <person name="Binder M."/>
            <person name="Bloem J."/>
            <person name="Labutti K."/>
            <person name="Salamov A."/>
            <person name="Andreopoulos B."/>
            <person name="Baker S."/>
            <person name="Barry K."/>
            <person name="Bills G."/>
            <person name="Bluhm B."/>
            <person name="Cannon C."/>
            <person name="Castanera R."/>
            <person name="Culley D."/>
            <person name="Daum C."/>
            <person name="Ezra D."/>
            <person name="Gonzalez J."/>
            <person name="Henrissat B."/>
            <person name="Kuo A."/>
            <person name="Liang C."/>
            <person name="Lipzen A."/>
            <person name="Lutzoni F."/>
            <person name="Magnuson J."/>
            <person name="Mondo S."/>
            <person name="Nolan M."/>
            <person name="Ohm R."/>
            <person name="Pangilinan J."/>
            <person name="Park H.-J."/>
            <person name="Ramirez L."/>
            <person name="Alfaro M."/>
            <person name="Sun H."/>
            <person name="Tritt A."/>
            <person name="Yoshinaga Y."/>
            <person name="Zwiers L.-H."/>
            <person name="Turgeon B."/>
            <person name="Goodwin S."/>
            <person name="Spatafora J."/>
            <person name="Crous P."/>
            <person name="Grigoriev I."/>
        </authorList>
    </citation>
    <scope>NUCLEOTIDE SEQUENCE</scope>
    <source>
        <strain evidence="2">CBS 121739</strain>
    </source>
</reference>
<protein>
    <submittedName>
        <fullName evidence="2">Uncharacterized protein</fullName>
    </submittedName>
</protein>
<feature type="region of interest" description="Disordered" evidence="1">
    <location>
        <begin position="427"/>
        <end position="604"/>
    </location>
</feature>
<organism evidence="2 3">
    <name type="scientific">Pseudovirgaria hyperparasitica</name>
    <dbReference type="NCBI Taxonomy" id="470096"/>
    <lineage>
        <taxon>Eukaryota</taxon>
        <taxon>Fungi</taxon>
        <taxon>Dikarya</taxon>
        <taxon>Ascomycota</taxon>
        <taxon>Pezizomycotina</taxon>
        <taxon>Dothideomycetes</taxon>
        <taxon>Dothideomycetes incertae sedis</taxon>
        <taxon>Acrospermales</taxon>
        <taxon>Acrospermaceae</taxon>
        <taxon>Pseudovirgaria</taxon>
    </lineage>
</organism>
<feature type="compositionally biased region" description="Polar residues" evidence="1">
    <location>
        <begin position="242"/>
        <end position="252"/>
    </location>
</feature>
<evidence type="ECO:0000313" key="2">
    <source>
        <dbReference type="EMBL" id="KAF2755143.1"/>
    </source>
</evidence>
<accession>A0A6A6VY18</accession>
<gene>
    <name evidence="2" type="ORF">EJ05DRAFT_478950</name>
</gene>
<feature type="compositionally biased region" description="Basic and acidic residues" evidence="1">
    <location>
        <begin position="665"/>
        <end position="683"/>
    </location>
</feature>
<dbReference type="AlphaFoldDB" id="A0A6A6VY18"/>
<dbReference type="GeneID" id="54485620"/>
<dbReference type="RefSeq" id="XP_033597594.1">
    <property type="nucleotide sequence ID" value="XM_033744566.1"/>
</dbReference>
<feature type="compositionally biased region" description="Polar residues" evidence="1">
    <location>
        <begin position="281"/>
        <end position="294"/>
    </location>
</feature>
<feature type="compositionally biased region" description="Low complexity" evidence="1">
    <location>
        <begin position="723"/>
        <end position="740"/>
    </location>
</feature>
<feature type="region of interest" description="Disordered" evidence="1">
    <location>
        <begin position="1"/>
        <end position="62"/>
    </location>
</feature>
<dbReference type="Proteomes" id="UP000799437">
    <property type="component" value="Unassembled WGS sequence"/>
</dbReference>
<feature type="compositionally biased region" description="Basic and acidic residues" evidence="1">
    <location>
        <begin position="231"/>
        <end position="241"/>
    </location>
</feature>
<feature type="compositionally biased region" description="Pro residues" evidence="1">
    <location>
        <begin position="810"/>
        <end position="823"/>
    </location>
</feature>
<dbReference type="EMBL" id="ML996578">
    <property type="protein sequence ID" value="KAF2755143.1"/>
    <property type="molecule type" value="Genomic_DNA"/>
</dbReference>
<evidence type="ECO:0000256" key="1">
    <source>
        <dbReference type="SAM" id="MobiDB-lite"/>
    </source>
</evidence>
<feature type="compositionally biased region" description="Polar residues" evidence="1">
    <location>
        <begin position="19"/>
        <end position="31"/>
    </location>
</feature>